<feature type="chain" id="PRO_5016595657" evidence="8">
    <location>
        <begin position="47"/>
        <end position="332"/>
    </location>
</feature>
<name>A0A370F4J5_9BURK</name>
<evidence type="ECO:0000256" key="5">
    <source>
        <dbReference type="ARBA" id="ARBA00022729"/>
    </source>
</evidence>
<proteinExistence type="inferred from homology"/>
<gene>
    <name evidence="9" type="ORF">DFR41_11518</name>
</gene>
<sequence length="332" mass="35431">MTPPIPRSPDSFVFRYRTMPSLLISRRPFLTRLLALAAVASSAVHAQEKPLQVVASFSILADMVREVGGPDVQVQALVGPNADAHVFQPTPADARALAAADLVVVNGLGFEGWIDRLVKTSGYRGSVVVASAGVTPRKADDDEAEHGHDHGHGEGTDPHAWQDLRNAVRYVTNIRDALAQLRPAHAAAIGERAAAYTAKLQALDREVRSRFAAIPAQRRRILTSHDAFGYFGAAYGVTLLSPQGINTDAEPSAAGVAQLIRQIRKGQVSAVFMENISSPRLVERIARESGVAVGGKLYSDALSAPGTEAASYLQLFRFNADAIATALTAKAR</sequence>
<evidence type="ECO:0000256" key="7">
    <source>
        <dbReference type="SAM" id="MobiDB-lite"/>
    </source>
</evidence>
<evidence type="ECO:0000256" key="1">
    <source>
        <dbReference type="ARBA" id="ARBA00004196"/>
    </source>
</evidence>
<dbReference type="GO" id="GO:0046872">
    <property type="term" value="F:metal ion binding"/>
    <property type="evidence" value="ECO:0007669"/>
    <property type="project" value="UniProtKB-KW"/>
</dbReference>
<comment type="caution">
    <text evidence="9">The sequence shown here is derived from an EMBL/GenBank/DDBJ whole genome shotgun (WGS) entry which is preliminary data.</text>
</comment>
<dbReference type="PANTHER" id="PTHR42953">
    <property type="entry name" value="HIGH-AFFINITY ZINC UPTAKE SYSTEM PROTEIN ZNUA-RELATED"/>
    <property type="match status" value="1"/>
</dbReference>
<evidence type="ECO:0000256" key="6">
    <source>
        <dbReference type="RuleBase" id="RU003512"/>
    </source>
</evidence>
<dbReference type="InterPro" id="IPR006128">
    <property type="entry name" value="Lipoprotein_PsaA-like"/>
</dbReference>
<feature type="region of interest" description="Disordered" evidence="7">
    <location>
        <begin position="134"/>
        <end position="160"/>
    </location>
</feature>
<dbReference type="AlphaFoldDB" id="A0A370F4J5"/>
<evidence type="ECO:0000313" key="9">
    <source>
        <dbReference type="EMBL" id="RDI18102.1"/>
    </source>
</evidence>
<dbReference type="Proteomes" id="UP000255265">
    <property type="component" value="Unassembled WGS sequence"/>
</dbReference>
<dbReference type="InterPro" id="IPR050492">
    <property type="entry name" value="Bact_metal-bind_prot9"/>
</dbReference>
<comment type="subcellular location">
    <subcellularLocation>
        <location evidence="1">Cell envelope</location>
    </subcellularLocation>
</comment>
<feature type="compositionally biased region" description="Basic and acidic residues" evidence="7">
    <location>
        <begin position="137"/>
        <end position="160"/>
    </location>
</feature>
<dbReference type="Pfam" id="PF01297">
    <property type="entry name" value="ZnuA"/>
    <property type="match status" value="1"/>
</dbReference>
<keyword evidence="10" id="KW-1185">Reference proteome</keyword>
<dbReference type="SUPFAM" id="SSF53807">
    <property type="entry name" value="Helical backbone' metal receptor"/>
    <property type="match status" value="1"/>
</dbReference>
<evidence type="ECO:0000313" key="10">
    <source>
        <dbReference type="Proteomes" id="UP000255265"/>
    </source>
</evidence>
<keyword evidence="4" id="KW-0479">Metal-binding</keyword>
<protein>
    <submittedName>
        <fullName evidence="9">Zinc/manganese transport system substrate-binding protein</fullName>
    </submittedName>
</protein>
<dbReference type="PRINTS" id="PR00691">
    <property type="entry name" value="ADHESINB"/>
</dbReference>
<keyword evidence="5 8" id="KW-0732">Signal</keyword>
<dbReference type="InterPro" id="IPR006129">
    <property type="entry name" value="AdhesinB"/>
</dbReference>
<reference evidence="9 10" key="1">
    <citation type="submission" date="2018-07" db="EMBL/GenBank/DDBJ databases">
        <title>Genomic Encyclopedia of Type Strains, Phase IV (KMG-IV): sequencing the most valuable type-strain genomes for metagenomic binning, comparative biology and taxonomic classification.</title>
        <authorList>
            <person name="Goeker M."/>
        </authorList>
    </citation>
    <scope>NUCLEOTIDE SEQUENCE [LARGE SCALE GENOMIC DNA]</scope>
    <source>
        <strain evidence="9 10">DSM 21352</strain>
    </source>
</reference>
<dbReference type="PANTHER" id="PTHR42953:SF1">
    <property type="entry name" value="METAL-BINDING PROTEIN HI_0362-RELATED"/>
    <property type="match status" value="1"/>
</dbReference>
<evidence type="ECO:0000256" key="2">
    <source>
        <dbReference type="ARBA" id="ARBA00011028"/>
    </source>
</evidence>
<dbReference type="Gene3D" id="3.40.50.1980">
    <property type="entry name" value="Nitrogenase molybdenum iron protein domain"/>
    <property type="match status" value="2"/>
</dbReference>
<dbReference type="PRINTS" id="PR00690">
    <property type="entry name" value="ADHESNFAMILY"/>
</dbReference>
<accession>A0A370F4J5</accession>
<dbReference type="EMBL" id="QQAV01000015">
    <property type="protein sequence ID" value="RDI18102.1"/>
    <property type="molecule type" value="Genomic_DNA"/>
</dbReference>
<dbReference type="GO" id="GO:0030313">
    <property type="term" value="C:cell envelope"/>
    <property type="evidence" value="ECO:0007669"/>
    <property type="project" value="UniProtKB-SubCell"/>
</dbReference>
<feature type="signal peptide" evidence="8">
    <location>
        <begin position="1"/>
        <end position="46"/>
    </location>
</feature>
<dbReference type="GO" id="GO:0030001">
    <property type="term" value="P:metal ion transport"/>
    <property type="evidence" value="ECO:0007669"/>
    <property type="project" value="InterPro"/>
</dbReference>
<evidence type="ECO:0000256" key="8">
    <source>
        <dbReference type="SAM" id="SignalP"/>
    </source>
</evidence>
<organism evidence="9 10">
    <name type="scientific">Pseudacidovorax intermedius</name>
    <dbReference type="NCBI Taxonomy" id="433924"/>
    <lineage>
        <taxon>Bacteria</taxon>
        <taxon>Pseudomonadati</taxon>
        <taxon>Pseudomonadota</taxon>
        <taxon>Betaproteobacteria</taxon>
        <taxon>Burkholderiales</taxon>
        <taxon>Comamonadaceae</taxon>
        <taxon>Pseudacidovorax</taxon>
    </lineage>
</organism>
<dbReference type="GO" id="GO:0007155">
    <property type="term" value="P:cell adhesion"/>
    <property type="evidence" value="ECO:0007669"/>
    <property type="project" value="InterPro"/>
</dbReference>
<dbReference type="InterPro" id="IPR006127">
    <property type="entry name" value="ZnuA-like"/>
</dbReference>
<evidence type="ECO:0000256" key="4">
    <source>
        <dbReference type="ARBA" id="ARBA00022723"/>
    </source>
</evidence>
<keyword evidence="3 6" id="KW-0813">Transport</keyword>
<dbReference type="STRING" id="433924.NS331_19815"/>
<comment type="similarity">
    <text evidence="2 6">Belongs to the bacterial solute-binding protein 9 family.</text>
</comment>
<evidence type="ECO:0000256" key="3">
    <source>
        <dbReference type="ARBA" id="ARBA00022448"/>
    </source>
</evidence>